<name>A0ABR1D0C8_NECAM</name>
<accession>A0ABR1D0C8</accession>
<organism evidence="1 2">
    <name type="scientific">Necator americanus</name>
    <name type="common">Human hookworm</name>
    <dbReference type="NCBI Taxonomy" id="51031"/>
    <lineage>
        <taxon>Eukaryota</taxon>
        <taxon>Metazoa</taxon>
        <taxon>Ecdysozoa</taxon>
        <taxon>Nematoda</taxon>
        <taxon>Chromadorea</taxon>
        <taxon>Rhabditida</taxon>
        <taxon>Rhabditina</taxon>
        <taxon>Rhabditomorpha</taxon>
        <taxon>Strongyloidea</taxon>
        <taxon>Ancylostomatidae</taxon>
        <taxon>Bunostominae</taxon>
        <taxon>Necator</taxon>
    </lineage>
</organism>
<proteinExistence type="predicted"/>
<evidence type="ECO:0000313" key="1">
    <source>
        <dbReference type="EMBL" id="KAK6744021.1"/>
    </source>
</evidence>
<gene>
    <name evidence="1" type="primary">Necator_chrIII.g11752</name>
    <name evidence="1" type="ORF">RB195_010987</name>
</gene>
<sequence length="125" mass="14161">MELMRLEHAIEFRQHAEDVTQDLLDLHYTLRDPNLPRAPKDVPPSLVPSAAKAYIPRVVPSPSSFSIRLVIRLSGVTSESGWSVQRLVHAWIMGSSTNGRAIIKQAIHFRVSITRHEDEHYDIVS</sequence>
<dbReference type="Proteomes" id="UP001303046">
    <property type="component" value="Unassembled WGS sequence"/>
</dbReference>
<evidence type="ECO:0000313" key="2">
    <source>
        <dbReference type="Proteomes" id="UP001303046"/>
    </source>
</evidence>
<keyword evidence="2" id="KW-1185">Reference proteome</keyword>
<dbReference type="EMBL" id="JAVFWL010000003">
    <property type="protein sequence ID" value="KAK6744021.1"/>
    <property type="molecule type" value="Genomic_DNA"/>
</dbReference>
<comment type="caution">
    <text evidence="1">The sequence shown here is derived from an EMBL/GenBank/DDBJ whole genome shotgun (WGS) entry which is preliminary data.</text>
</comment>
<protein>
    <submittedName>
        <fullName evidence="1">Uncharacterized protein</fullName>
    </submittedName>
</protein>
<reference evidence="1 2" key="1">
    <citation type="submission" date="2023-08" db="EMBL/GenBank/DDBJ databases">
        <title>A Necator americanus chromosomal reference genome.</title>
        <authorList>
            <person name="Ilik V."/>
            <person name="Petrzelkova K.J."/>
            <person name="Pardy F."/>
            <person name="Fuh T."/>
            <person name="Niatou-Singa F.S."/>
            <person name="Gouil Q."/>
            <person name="Baker L."/>
            <person name="Ritchie M.E."/>
            <person name="Jex A.R."/>
            <person name="Gazzola D."/>
            <person name="Li H."/>
            <person name="Toshio Fujiwara R."/>
            <person name="Zhan B."/>
            <person name="Aroian R.V."/>
            <person name="Pafco B."/>
            <person name="Schwarz E.M."/>
        </authorList>
    </citation>
    <scope>NUCLEOTIDE SEQUENCE [LARGE SCALE GENOMIC DNA]</scope>
    <source>
        <strain evidence="1 2">Aroian</strain>
        <tissue evidence="1">Whole animal</tissue>
    </source>
</reference>